<organism evidence="4 5">
    <name type="scientific">Krasilnikovia cinnamomea</name>
    <dbReference type="NCBI Taxonomy" id="349313"/>
    <lineage>
        <taxon>Bacteria</taxon>
        <taxon>Bacillati</taxon>
        <taxon>Actinomycetota</taxon>
        <taxon>Actinomycetes</taxon>
        <taxon>Micromonosporales</taxon>
        <taxon>Micromonosporaceae</taxon>
        <taxon>Krasilnikovia</taxon>
    </lineage>
</organism>
<name>A0A4Q7ZTX4_9ACTN</name>
<evidence type="ECO:0000256" key="2">
    <source>
        <dbReference type="SAM" id="Phobius"/>
    </source>
</evidence>
<evidence type="ECO:0000256" key="1">
    <source>
        <dbReference type="SAM" id="MobiDB-lite"/>
    </source>
</evidence>
<keyword evidence="5" id="KW-1185">Reference proteome</keyword>
<evidence type="ECO:0000313" key="4">
    <source>
        <dbReference type="EMBL" id="RZU54009.1"/>
    </source>
</evidence>
<dbReference type="EMBL" id="SHKY01000001">
    <property type="protein sequence ID" value="RZU54009.1"/>
    <property type="molecule type" value="Genomic_DNA"/>
</dbReference>
<sequence length="735" mass="80022">MRFHRLARSGAIVAVTSLLGALVGFTPVTAYAAPVGTKCKDVAGYSITKRPPAKSDLPGLGASRSTDGANGRPYQYHNPGENVRGHAEPTARDLAPYGNSTAGKAPGTLPHLYSSWNRYQANKAAELRKWQENPVGKKPSPALPWDKWLSRYVPNQGNDARGKAFEKLLVEEIGLGGDDWICQGDLTANGETRRYDAINSRHKVAYEFKSGRTIDAAQLAKDAQIAKSQGYRVVYVFGDKPTAATVRRLQAAGVDHHIMKATPNAVNSARPNAGASAQVMNPKVNVPARGAANDMFAGSGRTLDQAREAARVDDDLARQSGRPDQRMRRPGGIDFSTMELRYVSETDNGQGLGYGFEADDVADEDVEPGFGGLEQAQLASDSLFTWLALQPSAFWVNLNPDTPDQIMDDRFAKTDAGRVLLDADLTLKRSHAKLLNPQTPLGDRLWDALHFDTPTLVPCLPLRIWISAKPASVRDEGGRLYILDAPLKVNAEYMVVKNQPEKYKCQQSEAQAKENVATYQQIILPELEKVVNTDPAYADLRRVYLSRVAAEWLRQRAATRSTAFTPIINSNDTSRWPARVRWNKLDTYNAYLKSFNEGEFVYHRDVPDGSGQTISVPLVLGGVDFAQAPKKPVSATTFKKEHPKLPVTVARSVQAPVNYETTANPDLTWMGGDAMVHQAPAAPAEEPEPPTGGSGGGLPITGASVVGAVGTGLALLAGGVTLLVWQRRRRRIFRA</sequence>
<keyword evidence="2" id="KW-0472">Membrane</keyword>
<comment type="caution">
    <text evidence="4">The sequence shown here is derived from an EMBL/GenBank/DDBJ whole genome shotgun (WGS) entry which is preliminary data.</text>
</comment>
<feature type="region of interest" description="Disordered" evidence="1">
    <location>
        <begin position="48"/>
        <end position="74"/>
    </location>
</feature>
<keyword evidence="2" id="KW-1133">Transmembrane helix</keyword>
<dbReference type="OrthoDB" id="4818302at2"/>
<feature type="transmembrane region" description="Helical" evidence="2">
    <location>
        <begin position="705"/>
        <end position="725"/>
    </location>
</feature>
<gene>
    <name evidence="4" type="ORF">EV385_5946</name>
</gene>
<accession>A0A4Q7ZTX4</accession>
<keyword evidence="2" id="KW-0812">Transmembrane</keyword>
<keyword evidence="3" id="KW-0732">Signal</keyword>
<dbReference type="RefSeq" id="WP_130512431.1">
    <property type="nucleotide sequence ID" value="NZ_SHKY01000001.1"/>
</dbReference>
<feature type="region of interest" description="Disordered" evidence="1">
    <location>
        <begin position="679"/>
        <end position="698"/>
    </location>
</feature>
<feature type="signal peptide" evidence="3">
    <location>
        <begin position="1"/>
        <end position="32"/>
    </location>
</feature>
<protein>
    <recommendedName>
        <fullName evidence="6">LPXTG-motif cell wall-anchored protein</fullName>
    </recommendedName>
</protein>
<feature type="chain" id="PRO_5020961519" description="LPXTG-motif cell wall-anchored protein" evidence="3">
    <location>
        <begin position="33"/>
        <end position="735"/>
    </location>
</feature>
<evidence type="ECO:0000256" key="3">
    <source>
        <dbReference type="SAM" id="SignalP"/>
    </source>
</evidence>
<evidence type="ECO:0008006" key="6">
    <source>
        <dbReference type="Google" id="ProtNLM"/>
    </source>
</evidence>
<proteinExistence type="predicted"/>
<dbReference type="Proteomes" id="UP000292564">
    <property type="component" value="Unassembled WGS sequence"/>
</dbReference>
<evidence type="ECO:0000313" key="5">
    <source>
        <dbReference type="Proteomes" id="UP000292564"/>
    </source>
</evidence>
<reference evidence="4 5" key="1">
    <citation type="submission" date="2019-02" db="EMBL/GenBank/DDBJ databases">
        <title>Sequencing the genomes of 1000 actinobacteria strains.</title>
        <authorList>
            <person name="Klenk H.-P."/>
        </authorList>
    </citation>
    <scope>NUCLEOTIDE SEQUENCE [LARGE SCALE GENOMIC DNA]</scope>
    <source>
        <strain evidence="4 5">DSM 45162</strain>
    </source>
</reference>
<dbReference type="AlphaFoldDB" id="A0A4Q7ZTX4"/>